<gene>
    <name evidence="1" type="ORF">BDP27DRAFT_305619</name>
</gene>
<name>A0A9P5PG96_9AGAR</name>
<dbReference type="Proteomes" id="UP000772434">
    <property type="component" value="Unassembled WGS sequence"/>
</dbReference>
<evidence type="ECO:0000313" key="1">
    <source>
        <dbReference type="EMBL" id="KAF9062142.1"/>
    </source>
</evidence>
<dbReference type="AlphaFoldDB" id="A0A9P5PG96"/>
<comment type="caution">
    <text evidence="1">The sequence shown here is derived from an EMBL/GenBank/DDBJ whole genome shotgun (WGS) entry which is preliminary data.</text>
</comment>
<accession>A0A9P5PG96</accession>
<organism evidence="1 2">
    <name type="scientific">Rhodocollybia butyracea</name>
    <dbReference type="NCBI Taxonomy" id="206335"/>
    <lineage>
        <taxon>Eukaryota</taxon>
        <taxon>Fungi</taxon>
        <taxon>Dikarya</taxon>
        <taxon>Basidiomycota</taxon>
        <taxon>Agaricomycotina</taxon>
        <taxon>Agaricomycetes</taxon>
        <taxon>Agaricomycetidae</taxon>
        <taxon>Agaricales</taxon>
        <taxon>Marasmiineae</taxon>
        <taxon>Omphalotaceae</taxon>
        <taxon>Rhodocollybia</taxon>
    </lineage>
</organism>
<evidence type="ECO:0000313" key="2">
    <source>
        <dbReference type="Proteomes" id="UP000772434"/>
    </source>
</evidence>
<sequence>MTNSSISCHTQNGRLPDGVTLRNDFASVFIPHVLTQDIVLVVTVTDLDALFKLLQITNPLLRRLPLGSVSFVRHWLCCLGLPTWDRLQHLLVWIRDNQGCGTVVVPILSQRWTIHRLYGTEIAFVLCLVYDSLPKLLKCPIAVFLVTDDDS</sequence>
<dbReference type="OrthoDB" id="1729737at2759"/>
<dbReference type="EMBL" id="JADNRY010000181">
    <property type="protein sequence ID" value="KAF9062142.1"/>
    <property type="molecule type" value="Genomic_DNA"/>
</dbReference>
<keyword evidence="2" id="KW-1185">Reference proteome</keyword>
<protein>
    <submittedName>
        <fullName evidence="1">Uncharacterized protein</fullName>
    </submittedName>
</protein>
<reference evidence="1" key="1">
    <citation type="submission" date="2020-11" db="EMBL/GenBank/DDBJ databases">
        <authorList>
            <consortium name="DOE Joint Genome Institute"/>
            <person name="Ahrendt S."/>
            <person name="Riley R."/>
            <person name="Andreopoulos W."/>
            <person name="Labutti K."/>
            <person name="Pangilinan J."/>
            <person name="Ruiz-Duenas F.J."/>
            <person name="Barrasa J.M."/>
            <person name="Sanchez-Garcia M."/>
            <person name="Camarero S."/>
            <person name="Miyauchi S."/>
            <person name="Serrano A."/>
            <person name="Linde D."/>
            <person name="Babiker R."/>
            <person name="Drula E."/>
            <person name="Ayuso-Fernandez I."/>
            <person name="Pacheco R."/>
            <person name="Padilla G."/>
            <person name="Ferreira P."/>
            <person name="Barriuso J."/>
            <person name="Kellner H."/>
            <person name="Castanera R."/>
            <person name="Alfaro M."/>
            <person name="Ramirez L."/>
            <person name="Pisabarro A.G."/>
            <person name="Kuo A."/>
            <person name="Tritt A."/>
            <person name="Lipzen A."/>
            <person name="He G."/>
            <person name="Yan M."/>
            <person name="Ng V."/>
            <person name="Cullen D."/>
            <person name="Martin F."/>
            <person name="Rosso M.-N."/>
            <person name="Henrissat B."/>
            <person name="Hibbett D."/>
            <person name="Martinez A.T."/>
            <person name="Grigoriev I.V."/>
        </authorList>
    </citation>
    <scope>NUCLEOTIDE SEQUENCE</scope>
    <source>
        <strain evidence="1">AH 40177</strain>
    </source>
</reference>
<proteinExistence type="predicted"/>